<dbReference type="Gene3D" id="1.20.120.1190">
    <property type="match status" value="1"/>
</dbReference>
<dbReference type="InterPro" id="IPR006073">
    <property type="entry name" value="GTP-bd"/>
</dbReference>
<feature type="region of interest" description="Disordered" evidence="2">
    <location>
        <begin position="462"/>
        <end position="490"/>
    </location>
</feature>
<dbReference type="PANTHER" id="PTHR45759">
    <property type="entry name" value="NUCLEOLAR GTP-BINDING PROTEIN 1"/>
    <property type="match status" value="1"/>
</dbReference>
<dbReference type="AlphaFoldDB" id="A0A4Q9L4U3"/>
<name>A0A4Q9L4U3_9MICR</name>
<evidence type="ECO:0000313" key="6">
    <source>
        <dbReference type="Proteomes" id="UP000291404"/>
    </source>
</evidence>
<dbReference type="NCBIfam" id="TIGR00231">
    <property type="entry name" value="small_GTP"/>
    <property type="match status" value="1"/>
</dbReference>
<evidence type="ECO:0000256" key="2">
    <source>
        <dbReference type="SAM" id="MobiDB-lite"/>
    </source>
</evidence>
<dbReference type="InterPro" id="IPR027417">
    <property type="entry name" value="P-loop_NTPase"/>
</dbReference>
<feature type="domain" description="NOG1 N-terminal helical" evidence="4">
    <location>
        <begin position="5"/>
        <end position="163"/>
    </location>
</feature>
<dbReference type="GO" id="GO:0005525">
    <property type="term" value="F:GTP binding"/>
    <property type="evidence" value="ECO:0007669"/>
    <property type="project" value="UniProtKB-KW"/>
</dbReference>
<dbReference type="InterPro" id="IPR041623">
    <property type="entry name" value="NOG1_N"/>
</dbReference>
<keyword evidence="6" id="KW-1185">Reference proteome</keyword>
<dbReference type="InterPro" id="IPR010674">
    <property type="entry name" value="NOG1_Rossman_fold_dom"/>
</dbReference>
<dbReference type="Pfam" id="PF06858">
    <property type="entry name" value="NOG1"/>
    <property type="match status" value="1"/>
</dbReference>
<evidence type="ECO:0000313" key="5">
    <source>
        <dbReference type="EMBL" id="TBU02573.1"/>
    </source>
</evidence>
<evidence type="ECO:0000259" key="3">
    <source>
        <dbReference type="Pfam" id="PF06858"/>
    </source>
</evidence>
<dbReference type="VEuPathDB" id="MicrosporidiaDB:CWI39_1550p0010"/>
<dbReference type="Gene3D" id="3.40.50.300">
    <property type="entry name" value="P-loop containing nucleotide triphosphate hydrolases"/>
    <property type="match status" value="1"/>
</dbReference>
<feature type="compositionally biased region" description="Basic and acidic residues" evidence="2">
    <location>
        <begin position="473"/>
        <end position="482"/>
    </location>
</feature>
<proteinExistence type="predicted"/>
<dbReference type="VEuPathDB" id="MicrosporidiaDB:CWI36_1084p0020"/>
<dbReference type="STRING" id="148818.A0A4Q9L4U3"/>
<dbReference type="Proteomes" id="UP000291404">
    <property type="component" value="Unassembled WGS sequence"/>
</dbReference>
<comment type="caution">
    <text evidence="5">The sequence shown here is derived from an EMBL/GenBank/DDBJ whole genome shotgun (WGS) entry which is preliminary data.</text>
</comment>
<accession>A0A4Q9L4U3</accession>
<feature type="domain" description="Nucleolar GTP-binding protein 1 Rossman-fold" evidence="3">
    <location>
        <begin position="242"/>
        <end position="297"/>
    </location>
</feature>
<reference evidence="5 6" key="1">
    <citation type="submission" date="2017-12" db="EMBL/GenBank/DDBJ databases">
        <authorList>
            <person name="Pombert J.-F."/>
            <person name="Haag K.L."/>
            <person name="Ebert D."/>
        </authorList>
    </citation>
    <scope>NUCLEOTIDE SEQUENCE [LARGE SCALE GENOMIC DNA]</scope>
    <source>
        <strain evidence="5">BE-OM-2</strain>
    </source>
</reference>
<sequence>MTFIFKSIPPVLQHTELIDTSLNKTQRQTPTMIHKTTPLPQIRRFYSTKIKTAASNFTSHLSSILTSFPHIDNLHPFHSTLLSHFYNKDTYKIHLSHISTTISYINKTASHFLSLINHTTTLFQSKTLKKAALGKMANHIKKLKNTLQYLETIRQHMSRLPQINPTTRTILLIGHPNTGKSSFLNTLINISGKNDEYKNIAAVHSYPFTTQNLTLAHFVYNTLSFQLLDTPGLINSTEKNSIELQTVIALLHLKSVVLFFIDLSESCGYLVEDQILLYKNVESLIGNNVIIVLSKNDLEECKKYENNVFKEFIENKKYISISTVSQQNIEEIKKMACEMLVSSRIEEKKEILEKSSNRLIMKGNSKKEKSLCCLKKEGEIKEEIETVDVVIPEFLQGKNFTDFIDRHEEALNYLKNGDFDVIRREYDLLSFEEKETLKDIFNEKKKRIILHLEKSRSKLPEKWKNIPNNSENIDERIEDDSNTRNNGTDVLDIVRDNNKENKTGEKLRKENEYRMKHHTSSKAKHLYR</sequence>
<dbReference type="PRINTS" id="PR00326">
    <property type="entry name" value="GTP1OBG"/>
</dbReference>
<dbReference type="SUPFAM" id="SSF52540">
    <property type="entry name" value="P-loop containing nucleoside triphosphate hydrolases"/>
    <property type="match status" value="1"/>
</dbReference>
<keyword evidence="1" id="KW-0342">GTP-binding</keyword>
<dbReference type="InterPro" id="IPR005225">
    <property type="entry name" value="Small_GTP-bd"/>
</dbReference>
<protein>
    <submittedName>
        <fullName evidence="5">Nucleolar GTP-binding protein 1</fullName>
    </submittedName>
</protein>
<gene>
    <name evidence="5" type="ORF">CWI36_1084p0020</name>
</gene>
<evidence type="ECO:0000259" key="4">
    <source>
        <dbReference type="Pfam" id="PF17835"/>
    </source>
</evidence>
<organism evidence="5 6">
    <name type="scientific">Hamiltosporidium magnivora</name>
    <dbReference type="NCBI Taxonomy" id="148818"/>
    <lineage>
        <taxon>Eukaryota</taxon>
        <taxon>Fungi</taxon>
        <taxon>Fungi incertae sedis</taxon>
        <taxon>Microsporidia</taxon>
        <taxon>Dubosqiidae</taxon>
        <taxon>Hamiltosporidium</taxon>
    </lineage>
</organism>
<keyword evidence="1" id="KW-0547">Nucleotide-binding</keyword>
<evidence type="ECO:0000256" key="1">
    <source>
        <dbReference type="ARBA" id="ARBA00023134"/>
    </source>
</evidence>
<dbReference type="Pfam" id="PF17835">
    <property type="entry name" value="NOG1_N"/>
    <property type="match status" value="1"/>
</dbReference>
<dbReference type="EMBL" id="PITI01001084">
    <property type="protein sequence ID" value="TBU02573.1"/>
    <property type="molecule type" value="Genomic_DNA"/>
</dbReference>